<keyword evidence="1" id="KW-1133">Transmembrane helix</keyword>
<dbReference type="AlphaFoldDB" id="A0A6M3JP23"/>
<gene>
    <name evidence="2" type="ORF">MM415A03106_0010</name>
    <name evidence="3" type="ORF">MM415B02899_0013</name>
</gene>
<evidence type="ECO:0000256" key="1">
    <source>
        <dbReference type="SAM" id="Phobius"/>
    </source>
</evidence>
<keyword evidence="1" id="KW-0812">Transmembrane</keyword>
<protein>
    <submittedName>
        <fullName evidence="2">Uncharacterized protein</fullName>
    </submittedName>
</protein>
<evidence type="ECO:0000313" key="3">
    <source>
        <dbReference type="EMBL" id="QJA87741.1"/>
    </source>
</evidence>
<name>A0A6M3JP23_9ZZZZ</name>
<feature type="transmembrane region" description="Helical" evidence="1">
    <location>
        <begin position="6"/>
        <end position="26"/>
    </location>
</feature>
<keyword evidence="1" id="KW-0472">Membrane</keyword>
<dbReference type="EMBL" id="MT142729">
    <property type="protein sequence ID" value="QJA87741.1"/>
    <property type="molecule type" value="Genomic_DNA"/>
</dbReference>
<organism evidence="2">
    <name type="scientific">viral metagenome</name>
    <dbReference type="NCBI Taxonomy" id="1070528"/>
    <lineage>
        <taxon>unclassified sequences</taxon>
        <taxon>metagenomes</taxon>
        <taxon>organismal metagenomes</taxon>
    </lineage>
</organism>
<proteinExistence type="predicted"/>
<accession>A0A6M3JP23</accession>
<evidence type="ECO:0000313" key="2">
    <source>
        <dbReference type="EMBL" id="QJA71683.1"/>
    </source>
</evidence>
<dbReference type="EMBL" id="MT141891">
    <property type="protein sequence ID" value="QJA71683.1"/>
    <property type="molecule type" value="Genomic_DNA"/>
</dbReference>
<sequence>MESFEWIAAVAQLGGGACALAAIWMFRPLIERFMGALEASQGRIDEAAALVHRSRESVDQLESTIAALPDRMREAMDRRIDSHSVACGNRRAGETELERLRRLG</sequence>
<reference evidence="2" key="1">
    <citation type="submission" date="2020-03" db="EMBL/GenBank/DDBJ databases">
        <title>The deep terrestrial virosphere.</title>
        <authorList>
            <person name="Holmfeldt K."/>
            <person name="Nilsson E."/>
            <person name="Simone D."/>
            <person name="Lopez-Fernandez M."/>
            <person name="Wu X."/>
            <person name="de Brujin I."/>
            <person name="Lundin D."/>
            <person name="Andersson A."/>
            <person name="Bertilsson S."/>
            <person name="Dopson M."/>
        </authorList>
    </citation>
    <scope>NUCLEOTIDE SEQUENCE</scope>
    <source>
        <strain evidence="2">MM415A03106</strain>
        <strain evidence="3">MM415B02899</strain>
    </source>
</reference>